<dbReference type="RefSeq" id="WP_055341265.1">
    <property type="nucleotide sequence ID" value="NZ_CDNI01000014.1"/>
</dbReference>
<dbReference type="EMBL" id="CEKZ01000003">
    <property type="protein sequence ID" value="CEQ02549.1"/>
    <property type="molecule type" value="Genomic_DNA"/>
</dbReference>
<dbReference type="GO" id="GO:0016740">
    <property type="term" value="F:transferase activity"/>
    <property type="evidence" value="ECO:0007669"/>
    <property type="project" value="UniProtKB-KW"/>
</dbReference>
<keyword evidence="4 7" id="KW-0456">Lyase</keyword>
<dbReference type="InterPro" id="IPR015421">
    <property type="entry name" value="PyrdxlP-dep_Trfase_major"/>
</dbReference>
<dbReference type="PANTHER" id="PTHR43525:SF1">
    <property type="entry name" value="PROTEIN MALY"/>
    <property type="match status" value="1"/>
</dbReference>
<keyword evidence="7" id="KW-0808">Transferase</keyword>
<dbReference type="InterPro" id="IPR051798">
    <property type="entry name" value="Class-II_PLP-Dep_Aminotrans"/>
</dbReference>
<dbReference type="InterPro" id="IPR004839">
    <property type="entry name" value="Aminotransferase_I/II_large"/>
</dbReference>
<evidence type="ECO:0000256" key="4">
    <source>
        <dbReference type="ARBA" id="ARBA00023239"/>
    </source>
</evidence>
<evidence type="ECO:0000256" key="5">
    <source>
        <dbReference type="ARBA" id="ARBA00037974"/>
    </source>
</evidence>
<comment type="cofactor">
    <cofactor evidence="1">
        <name>pyridoxal 5'-phosphate</name>
        <dbReference type="ChEBI" id="CHEBI:597326"/>
    </cofactor>
</comment>
<gene>
    <name evidence="7" type="primary">patB</name>
    <name evidence="7" type="ORF">R28058_02821</name>
</gene>
<dbReference type="OrthoDB" id="9802872at2"/>
<dbReference type="GO" id="GO:0030170">
    <property type="term" value="F:pyridoxal phosphate binding"/>
    <property type="evidence" value="ECO:0007669"/>
    <property type="project" value="InterPro"/>
</dbReference>
<dbReference type="EC" id="4.4.1.13" evidence="2"/>
<evidence type="ECO:0000259" key="6">
    <source>
        <dbReference type="Pfam" id="PF00155"/>
    </source>
</evidence>
<comment type="similarity">
    <text evidence="5">Belongs to the class-II pyridoxal-phosphate-dependent aminotransferase family. MalY/PatB cystathionine beta-lyase subfamily.</text>
</comment>
<evidence type="ECO:0000256" key="1">
    <source>
        <dbReference type="ARBA" id="ARBA00001933"/>
    </source>
</evidence>
<dbReference type="Gene3D" id="3.40.640.10">
    <property type="entry name" value="Type I PLP-dependent aspartate aminotransferase-like (Major domain)"/>
    <property type="match status" value="1"/>
</dbReference>
<dbReference type="InterPro" id="IPR015422">
    <property type="entry name" value="PyrdxlP-dep_Trfase_small"/>
</dbReference>
<evidence type="ECO:0000313" key="8">
    <source>
        <dbReference type="Proteomes" id="UP000049127"/>
    </source>
</evidence>
<dbReference type="Pfam" id="PF00155">
    <property type="entry name" value="Aminotran_1_2"/>
    <property type="match status" value="1"/>
</dbReference>
<reference evidence="7 8" key="1">
    <citation type="submission" date="2015-01" db="EMBL/GenBank/DDBJ databases">
        <authorList>
            <person name="Aslett A.Martin."/>
            <person name="De Silva Nishadi"/>
        </authorList>
    </citation>
    <scope>NUCLEOTIDE SEQUENCE [LARGE SCALE GENOMIC DNA]</scope>
    <source>
        <strain evidence="7 8">R28058</strain>
    </source>
</reference>
<dbReference type="SUPFAM" id="SSF53383">
    <property type="entry name" value="PLP-dependent transferases"/>
    <property type="match status" value="1"/>
</dbReference>
<evidence type="ECO:0000256" key="2">
    <source>
        <dbReference type="ARBA" id="ARBA00012224"/>
    </source>
</evidence>
<evidence type="ECO:0000313" key="7">
    <source>
        <dbReference type="EMBL" id="CEQ02549.1"/>
    </source>
</evidence>
<dbReference type="GO" id="GO:0047804">
    <property type="term" value="F:cysteine-S-conjugate beta-lyase activity"/>
    <property type="evidence" value="ECO:0007669"/>
    <property type="project" value="UniProtKB-EC"/>
</dbReference>
<name>A0A0C7R304_PARSO</name>
<dbReference type="CDD" id="cd00609">
    <property type="entry name" value="AAT_like"/>
    <property type="match status" value="1"/>
</dbReference>
<sequence>MYNFEDILYREENGSKKWNKEYINKRFPNHKTPYYPLFIADMDYKLPDEILSQFTNTIQYGDFGYFDVLDKFNESIVNWYKNLNDIDIDKKLILPGIGTLASMNIVVKALLNKNDNVLIFTPVYGPFKDIVENNGLNLVKQKLDEKNNRYYIDFEKLEANIIQYNLKCILMCNPHNPSGRVWSYEELKKIVSLCKKYDLILLSDEVHSDLVLDRKFVSMITFVNEYENIIVSSSPNKTFNLAGVCGSYLLIKNKDIYNKVQCEFTKNKLGINRLGYEFMTSCYENGLNWVNLLREKIKEHIKILESTLVNKGIKIMIPEAGYLVWLKLDKVNDSLTFVEELARETGVLLESGTRFIESENGYVRINLATSRCILEKSMKELDKFYGYFIKKGTSI</sequence>
<dbReference type="Proteomes" id="UP000049127">
    <property type="component" value="Unassembled WGS sequence"/>
</dbReference>
<accession>A0A0C7R304</accession>
<feature type="domain" description="Aminotransferase class I/classII large" evidence="6">
    <location>
        <begin position="62"/>
        <end position="369"/>
    </location>
</feature>
<dbReference type="InterPro" id="IPR015424">
    <property type="entry name" value="PyrdxlP-dep_Trfase"/>
</dbReference>
<organism evidence="7 8">
    <name type="scientific">Paraclostridium sordellii</name>
    <name type="common">Clostridium sordellii</name>
    <dbReference type="NCBI Taxonomy" id="1505"/>
    <lineage>
        <taxon>Bacteria</taxon>
        <taxon>Bacillati</taxon>
        <taxon>Bacillota</taxon>
        <taxon>Clostridia</taxon>
        <taxon>Peptostreptococcales</taxon>
        <taxon>Peptostreptococcaceae</taxon>
        <taxon>Paraclostridium</taxon>
    </lineage>
</organism>
<keyword evidence="3" id="KW-0663">Pyridoxal phosphate</keyword>
<proteinExistence type="inferred from homology"/>
<evidence type="ECO:0000256" key="3">
    <source>
        <dbReference type="ARBA" id="ARBA00022898"/>
    </source>
</evidence>
<dbReference type="AlphaFoldDB" id="A0A0C7R304"/>
<protein>
    <recommendedName>
        <fullName evidence="2">cysteine-S-conjugate beta-lyase</fullName>
        <ecNumber evidence="2">4.4.1.13</ecNumber>
    </recommendedName>
</protein>
<dbReference type="Gene3D" id="3.90.1150.10">
    <property type="entry name" value="Aspartate Aminotransferase, domain 1"/>
    <property type="match status" value="1"/>
</dbReference>
<dbReference type="PANTHER" id="PTHR43525">
    <property type="entry name" value="PROTEIN MALY"/>
    <property type="match status" value="1"/>
</dbReference>